<gene>
    <name evidence="2" type="ORF">PROSTU_01667</name>
</gene>
<feature type="compositionally biased region" description="Low complexity" evidence="1">
    <location>
        <begin position="24"/>
        <end position="41"/>
    </location>
</feature>
<protein>
    <submittedName>
        <fullName evidence="2">Uncharacterized protein</fullName>
    </submittedName>
</protein>
<reference evidence="2 3" key="3">
    <citation type="submission" date="2008-05" db="EMBL/GenBank/DDBJ databases">
        <authorList>
            <person name="Fulton L."/>
            <person name="Clifton S."/>
            <person name="Fulton B."/>
            <person name="Xu J."/>
            <person name="Minx P."/>
            <person name="Pepin K.H."/>
            <person name="Johnson M."/>
            <person name="Thiruvilangam P."/>
            <person name="Bhonagiri V."/>
            <person name="Nash W.E."/>
            <person name="Mardis E.R."/>
            <person name="Wilson R.K."/>
        </authorList>
    </citation>
    <scope>NUCLEOTIDE SEQUENCE [LARGE SCALE GENOMIC DNA]</scope>
    <source>
        <strain evidence="2 3">ATCC 25827</strain>
    </source>
</reference>
<evidence type="ECO:0000313" key="2">
    <source>
        <dbReference type="EMBL" id="EDU58492.1"/>
    </source>
</evidence>
<feature type="compositionally biased region" description="Polar residues" evidence="1">
    <location>
        <begin position="1"/>
        <end position="19"/>
    </location>
</feature>
<dbReference type="RefSeq" id="WP_004917987.1">
    <property type="nucleotide sequence ID" value="NZ_DS607663.1"/>
</dbReference>
<dbReference type="EMBL" id="ABJD02000101">
    <property type="protein sequence ID" value="EDU58492.1"/>
    <property type="molecule type" value="Genomic_DNA"/>
</dbReference>
<proteinExistence type="predicted"/>
<sequence>MKVSSQSIHNVQSQQNIQSPPIKANNSSIASSASNVSNTSNQQPKIITAEKTVHVKDVKQLNTKIKNSIKKIVSQLKTAQSGDVFSRNGVNMKDISTTLSSLKNEIKSYQTKLDSSSYKHHTSKKETITKLNNLVKSTEGKIHLAESKFQFERRQNNTIGLDSQEKINERITQEASRSKYE</sequence>
<organism evidence="2 3">
    <name type="scientific">Providencia stuartii ATCC 25827</name>
    <dbReference type="NCBI Taxonomy" id="471874"/>
    <lineage>
        <taxon>Bacteria</taxon>
        <taxon>Pseudomonadati</taxon>
        <taxon>Pseudomonadota</taxon>
        <taxon>Gammaproteobacteria</taxon>
        <taxon>Enterobacterales</taxon>
        <taxon>Morganellaceae</taxon>
        <taxon>Providencia</taxon>
    </lineage>
</organism>
<feature type="region of interest" description="Disordered" evidence="1">
    <location>
        <begin position="160"/>
        <end position="181"/>
    </location>
</feature>
<reference evidence="3" key="2">
    <citation type="submission" date="2008-04" db="EMBL/GenBank/DDBJ databases">
        <title>Draft genome sequence of Providencia stuartii(ATCC 25827).</title>
        <authorList>
            <person name="Sudarsanam P."/>
            <person name="Ley R."/>
            <person name="Guruge J."/>
            <person name="Turnbaugh P.J."/>
            <person name="Mahowald M."/>
            <person name="Liep D."/>
            <person name="Gordon J."/>
        </authorList>
    </citation>
    <scope>NUCLEOTIDE SEQUENCE [LARGE SCALE GENOMIC DNA]</scope>
    <source>
        <strain evidence="3">ATCC 25827</strain>
    </source>
</reference>
<dbReference type="AlphaFoldDB" id="A0AA86YH41"/>
<dbReference type="Proteomes" id="UP000004506">
    <property type="component" value="Unassembled WGS sequence"/>
</dbReference>
<evidence type="ECO:0000313" key="3">
    <source>
        <dbReference type="Proteomes" id="UP000004506"/>
    </source>
</evidence>
<feature type="compositionally biased region" description="Basic and acidic residues" evidence="1">
    <location>
        <begin position="163"/>
        <end position="181"/>
    </location>
</feature>
<comment type="caution">
    <text evidence="2">The sequence shown here is derived from an EMBL/GenBank/DDBJ whole genome shotgun (WGS) entry which is preliminary data.</text>
</comment>
<reference evidence="3" key="1">
    <citation type="submission" date="2008-04" db="EMBL/GenBank/DDBJ databases">
        <title>Draft genome sequence of Providencia stuartii (ATCC 25827).</title>
        <authorList>
            <person name="Sudarsanam P."/>
            <person name="Ley R."/>
            <person name="Guruge J."/>
            <person name="Turnbaugh P.J."/>
            <person name="Mahowald M."/>
            <person name="Liep D."/>
            <person name="Gordon J."/>
        </authorList>
    </citation>
    <scope>NUCLEOTIDE SEQUENCE [LARGE SCALE GENOMIC DNA]</scope>
    <source>
        <strain evidence="3">ATCC 25827</strain>
    </source>
</reference>
<name>A0AA86YH41_PROST</name>
<accession>A0AA86YH41</accession>
<evidence type="ECO:0000256" key="1">
    <source>
        <dbReference type="SAM" id="MobiDB-lite"/>
    </source>
</evidence>
<feature type="region of interest" description="Disordered" evidence="1">
    <location>
        <begin position="1"/>
        <end position="48"/>
    </location>
</feature>